<accession>G9QNG8</accession>
<dbReference type="PATRIC" id="fig|665952.3.peg.2669"/>
<proteinExistence type="inferred from homology"/>
<evidence type="ECO:0000256" key="1">
    <source>
        <dbReference type="ARBA" id="ARBA00002190"/>
    </source>
</evidence>
<comment type="caution">
    <text evidence="6">The sequence shown here is derived from an EMBL/GenBank/DDBJ whole genome shotgun (WGS) entry which is preliminary data.</text>
</comment>
<dbReference type="AlphaFoldDB" id="G9QNG8"/>
<organism evidence="6 7">
    <name type="scientific">Bacillus smithii 7_3_47FAA</name>
    <dbReference type="NCBI Taxonomy" id="665952"/>
    <lineage>
        <taxon>Bacteria</taxon>
        <taxon>Bacillati</taxon>
        <taxon>Bacillota</taxon>
        <taxon>Bacilli</taxon>
        <taxon>Bacillales</taxon>
        <taxon>Bacillaceae</taxon>
        <taxon>Bacillus</taxon>
    </lineage>
</organism>
<comment type="function">
    <text evidence="1">Required for the transposition of the insertion element.</text>
</comment>
<evidence type="ECO:0000256" key="3">
    <source>
        <dbReference type="ARBA" id="ARBA00022578"/>
    </source>
</evidence>
<dbReference type="GO" id="GO:0006313">
    <property type="term" value="P:DNA transposition"/>
    <property type="evidence" value="ECO:0007669"/>
    <property type="project" value="InterPro"/>
</dbReference>
<evidence type="ECO:0000256" key="5">
    <source>
        <dbReference type="ARBA" id="ARBA00023172"/>
    </source>
</evidence>
<dbReference type="Pfam" id="PF00872">
    <property type="entry name" value="Transposase_mut"/>
    <property type="match status" value="1"/>
</dbReference>
<evidence type="ECO:0008006" key="8">
    <source>
        <dbReference type="Google" id="ProtNLM"/>
    </source>
</evidence>
<keyword evidence="4" id="KW-0238">DNA-binding</keyword>
<evidence type="ECO:0000256" key="2">
    <source>
        <dbReference type="ARBA" id="ARBA00010961"/>
    </source>
</evidence>
<gene>
    <name evidence="6" type="ORF">HMPREF1015_02711</name>
</gene>
<dbReference type="GO" id="GO:0003677">
    <property type="term" value="F:DNA binding"/>
    <property type="evidence" value="ECO:0007669"/>
    <property type="project" value="UniProtKB-KW"/>
</dbReference>
<evidence type="ECO:0000313" key="6">
    <source>
        <dbReference type="EMBL" id="EHL76053.1"/>
    </source>
</evidence>
<evidence type="ECO:0000313" key="7">
    <source>
        <dbReference type="Proteomes" id="UP000011747"/>
    </source>
</evidence>
<dbReference type="GO" id="GO:0004803">
    <property type="term" value="F:transposase activity"/>
    <property type="evidence" value="ECO:0007669"/>
    <property type="project" value="InterPro"/>
</dbReference>
<dbReference type="Proteomes" id="UP000011747">
    <property type="component" value="Unassembled WGS sequence"/>
</dbReference>
<comment type="similarity">
    <text evidence="2">Belongs to the transposase mutator family.</text>
</comment>
<keyword evidence="7" id="KW-1185">Reference proteome</keyword>
<protein>
    <recommendedName>
        <fullName evidence="8">Mutator family transposase</fullName>
    </recommendedName>
</protein>
<dbReference type="HOGENOM" id="CLU_036805_8_4_9"/>
<keyword evidence="3" id="KW-0815">Transposition</keyword>
<dbReference type="InterPro" id="IPR001207">
    <property type="entry name" value="Transposase_mutator"/>
</dbReference>
<dbReference type="EMBL" id="ACWF01000134">
    <property type="protein sequence ID" value="EHL76053.1"/>
    <property type="molecule type" value="Genomic_DNA"/>
</dbReference>
<keyword evidence="5" id="KW-0233">DNA recombination</keyword>
<sequence length="104" mass="12150">MSKSISNIDWMNQLENVIREFVKEKLELIMKEEIQTFLEMEQEGTSNRRNGYYHRNLDTQYGRIEGLSLFQETETGNFKRSCSPLTNAIRAGSRKPSSRCIKVV</sequence>
<evidence type="ECO:0000256" key="4">
    <source>
        <dbReference type="ARBA" id="ARBA00023125"/>
    </source>
</evidence>
<reference evidence="6 7" key="1">
    <citation type="submission" date="2011-09" db="EMBL/GenBank/DDBJ databases">
        <title>The Genome Sequence of Bacillus smithii 7_3_47FAA.</title>
        <authorList>
            <consortium name="The Broad Institute Genome Sequencing Platform"/>
            <person name="Earl A."/>
            <person name="Ward D."/>
            <person name="Feldgarden M."/>
            <person name="Gevers D."/>
            <person name="Daigneault M."/>
            <person name="Strauss J."/>
            <person name="Allen-Vercoe E."/>
            <person name="Young S.K."/>
            <person name="Zeng Q."/>
            <person name="Gargeya S."/>
            <person name="Fitzgerald M."/>
            <person name="Haas B."/>
            <person name="Abouelleil A."/>
            <person name="Alvarado L."/>
            <person name="Arachchi H.M."/>
            <person name="Berlin A."/>
            <person name="Brown A."/>
            <person name="Chapman S.B."/>
            <person name="Chen Z."/>
            <person name="Dunbar C."/>
            <person name="Freedman E."/>
            <person name="Gearin G."/>
            <person name="Goldberg J."/>
            <person name="Griggs A."/>
            <person name="Gujja S."/>
            <person name="Heiman D."/>
            <person name="Howarth C."/>
            <person name="Larson L."/>
            <person name="Lui A."/>
            <person name="MacDonald P.J.P."/>
            <person name="Montmayeur A."/>
            <person name="Murphy C."/>
            <person name="Neiman D."/>
            <person name="Pearson M."/>
            <person name="Priest M."/>
            <person name="Roberts A."/>
            <person name="Saif S."/>
            <person name="Shea T."/>
            <person name="Shenoy N."/>
            <person name="Sisk P."/>
            <person name="Stolte C."/>
            <person name="Sykes S."/>
            <person name="Wortman J."/>
            <person name="Nusbaum C."/>
            <person name="Birren B."/>
        </authorList>
    </citation>
    <scope>NUCLEOTIDE SEQUENCE [LARGE SCALE GENOMIC DNA]</scope>
    <source>
        <strain evidence="6 7">7_3_47FAA</strain>
    </source>
</reference>
<name>G9QNG8_9BACI</name>